<sequence length="505" mass="58207">MSSKTSQVSRGKEKFKITHKKAIKNVKTKKQIAKESEALIHKLQAASRERKIKNAEKDSKSIKRYEKPEEHEMRIYKALYATPYDDQLRKERELQSFSNQSIKNSSDSSKENSSNFIKTLILAPQRNIRKRVVENKQISVEKDLKTDGDKSKKTVHFIHTNSGQKSPALKEVVNETENTQSSSSSLFSKKNSHHFGRSRRKFINPKNKFVSPSNKEVPAKKQNLPSIPNQQKIEDPKPVPITLMLFTPTNTPTTIIKSNGSEKEQTKTDTRILKPEMGGIPGKGTPASNDFYQAIMKKINEGKIATMDIPKIKFSCRNAFTKKIQFKFIHRADSTLEILKARLRVKYNFIGHIFYKGKELVGNNKKLTEFNLPEDCEIDIVPQITSGDYSRQQYSQMSRKLDQKKQFVKNIKDIVEGLGNIEMEDYSLKKTIASFETMTESQRQKFDENMKDKMNKLRLKQEKKRANKKSYFSKTIYDTKKSKKQKSDSSLKSLKSDDSNKNLLK</sequence>
<keyword evidence="2" id="KW-1185">Reference proteome</keyword>
<dbReference type="Proteomes" id="UP000038045">
    <property type="component" value="Unplaced"/>
</dbReference>
<evidence type="ECO:0000313" key="2">
    <source>
        <dbReference type="Proteomes" id="UP000038045"/>
    </source>
</evidence>
<proteinExistence type="predicted"/>
<evidence type="ECO:0000313" key="3">
    <source>
        <dbReference type="WBParaSite" id="PTRK_0001020100.1"/>
    </source>
</evidence>
<dbReference type="WBParaSite" id="PTRK_0001020100.1">
    <property type="protein sequence ID" value="PTRK_0001020100.1"/>
    <property type="gene ID" value="PTRK_0001020100"/>
</dbReference>
<accession>A0A0N4ZNT8</accession>
<dbReference type="AlphaFoldDB" id="A0A0N4ZNT8"/>
<name>A0A0N4ZNT8_PARTI</name>
<feature type="region of interest" description="Disordered" evidence="1">
    <location>
        <begin position="176"/>
        <end position="235"/>
    </location>
</feature>
<evidence type="ECO:0000256" key="1">
    <source>
        <dbReference type="SAM" id="MobiDB-lite"/>
    </source>
</evidence>
<organism evidence="2 3">
    <name type="scientific">Parastrongyloides trichosuri</name>
    <name type="common">Possum-specific nematode worm</name>
    <dbReference type="NCBI Taxonomy" id="131310"/>
    <lineage>
        <taxon>Eukaryota</taxon>
        <taxon>Metazoa</taxon>
        <taxon>Ecdysozoa</taxon>
        <taxon>Nematoda</taxon>
        <taxon>Chromadorea</taxon>
        <taxon>Rhabditida</taxon>
        <taxon>Tylenchina</taxon>
        <taxon>Panagrolaimomorpha</taxon>
        <taxon>Strongyloidoidea</taxon>
        <taxon>Strongyloididae</taxon>
        <taxon>Parastrongyloides</taxon>
    </lineage>
</organism>
<reference evidence="3" key="1">
    <citation type="submission" date="2017-02" db="UniProtKB">
        <authorList>
            <consortium name="WormBaseParasite"/>
        </authorList>
    </citation>
    <scope>IDENTIFICATION</scope>
</reference>
<feature type="compositionally biased region" description="Basic residues" evidence="1">
    <location>
        <begin position="190"/>
        <end position="203"/>
    </location>
</feature>
<protein>
    <submittedName>
        <fullName evidence="3">Ubiquitin-like domain-containing protein</fullName>
    </submittedName>
</protein>
<feature type="region of interest" description="Disordered" evidence="1">
    <location>
        <begin position="477"/>
        <end position="505"/>
    </location>
</feature>
<feature type="region of interest" description="Disordered" evidence="1">
    <location>
        <begin position="49"/>
        <end position="68"/>
    </location>
</feature>